<sequence length="90" mass="10168">MFGGRSRHSSTPLSEGTIKTPRVTHDEGRERGGWREMVKRWTHSSCPSSYLPSFFLPFFFLILTFNLTLSHFYIVSQQLVDGPALGGYAA</sequence>
<keyword evidence="2" id="KW-1185">Reference proteome</keyword>
<accession>A0ACD0NW53</accession>
<gene>
    <name evidence="1" type="ORF">IE53DRAFT_113316</name>
</gene>
<dbReference type="Proteomes" id="UP000245626">
    <property type="component" value="Unassembled WGS sequence"/>
</dbReference>
<dbReference type="EMBL" id="KZ819973">
    <property type="protein sequence ID" value="PWN50065.1"/>
    <property type="molecule type" value="Genomic_DNA"/>
</dbReference>
<proteinExistence type="predicted"/>
<evidence type="ECO:0000313" key="1">
    <source>
        <dbReference type="EMBL" id="PWN50065.1"/>
    </source>
</evidence>
<reference evidence="1 2" key="1">
    <citation type="journal article" date="2018" name="Mol. Biol. Evol.">
        <title>Broad Genomic Sampling Reveals a Smut Pathogenic Ancestry of the Fungal Clade Ustilaginomycotina.</title>
        <authorList>
            <person name="Kijpornyongpan T."/>
            <person name="Mondo S.J."/>
            <person name="Barry K."/>
            <person name="Sandor L."/>
            <person name="Lee J."/>
            <person name="Lipzen A."/>
            <person name="Pangilinan J."/>
            <person name="LaButti K."/>
            <person name="Hainaut M."/>
            <person name="Henrissat B."/>
            <person name="Grigoriev I.V."/>
            <person name="Spatafora J.W."/>
            <person name="Aime M.C."/>
        </authorList>
    </citation>
    <scope>NUCLEOTIDE SEQUENCE [LARGE SCALE GENOMIC DNA]</scope>
    <source>
        <strain evidence="1 2">SA 807</strain>
    </source>
</reference>
<organism evidence="1 2">
    <name type="scientific">Violaceomyces palustris</name>
    <dbReference type="NCBI Taxonomy" id="1673888"/>
    <lineage>
        <taxon>Eukaryota</taxon>
        <taxon>Fungi</taxon>
        <taxon>Dikarya</taxon>
        <taxon>Basidiomycota</taxon>
        <taxon>Ustilaginomycotina</taxon>
        <taxon>Ustilaginomycetes</taxon>
        <taxon>Violaceomycetales</taxon>
        <taxon>Violaceomycetaceae</taxon>
        <taxon>Violaceomyces</taxon>
    </lineage>
</organism>
<evidence type="ECO:0000313" key="2">
    <source>
        <dbReference type="Proteomes" id="UP000245626"/>
    </source>
</evidence>
<protein>
    <submittedName>
        <fullName evidence="1">Uncharacterized protein</fullName>
    </submittedName>
</protein>
<name>A0ACD0NW53_9BASI</name>